<evidence type="ECO:0000256" key="6">
    <source>
        <dbReference type="ARBA" id="ARBA00050924"/>
    </source>
</evidence>
<dbReference type="GO" id="GO:0006108">
    <property type="term" value="P:malate metabolic process"/>
    <property type="evidence" value="ECO:0007669"/>
    <property type="project" value="UniProtKB-ARBA"/>
</dbReference>
<feature type="binding site" evidence="10">
    <location>
        <position position="349"/>
    </location>
    <ligand>
        <name>a divalent metal cation</name>
        <dbReference type="ChEBI" id="CHEBI:60240"/>
    </ligand>
</feature>
<dbReference type="InterPro" id="IPR015884">
    <property type="entry name" value="Malic_enzyme_CS"/>
</dbReference>
<name>A0A1S2YUV5_CICAR</name>
<dbReference type="Proteomes" id="UP000087171">
    <property type="component" value="Chromosome Ca7"/>
</dbReference>
<evidence type="ECO:0000256" key="5">
    <source>
        <dbReference type="ARBA" id="ARBA00023002"/>
    </source>
</evidence>
<comment type="cofactor">
    <cofactor evidence="1">
        <name>Mn(2+)</name>
        <dbReference type="ChEBI" id="CHEBI:29035"/>
    </cofactor>
</comment>
<evidence type="ECO:0000313" key="15">
    <source>
        <dbReference type="RefSeq" id="XP_004510309.1"/>
    </source>
</evidence>
<keyword evidence="14" id="KW-1185">Reference proteome</keyword>
<dbReference type="PROSITE" id="PS00331">
    <property type="entry name" value="MALIC_ENZYMES"/>
    <property type="match status" value="1"/>
</dbReference>
<dbReference type="InterPro" id="IPR036291">
    <property type="entry name" value="NAD(P)-bd_dom_sf"/>
</dbReference>
<keyword evidence="5 11" id="KW-0560">Oxidoreductase</keyword>
<dbReference type="OrthoDB" id="5365701at2759"/>
<feature type="binding site" evidence="9">
    <location>
        <position position="490"/>
    </location>
    <ligand>
        <name>(S)-malate</name>
        <dbReference type="ChEBI" id="CHEBI:15589"/>
    </ligand>
</feature>
<evidence type="ECO:0000256" key="10">
    <source>
        <dbReference type="PIRSR" id="PIRSR000106-3"/>
    </source>
</evidence>
<dbReference type="InterPro" id="IPR046346">
    <property type="entry name" value="Aminoacid_DH-like_N_sf"/>
</dbReference>
<evidence type="ECO:0000256" key="11">
    <source>
        <dbReference type="RuleBase" id="RU003426"/>
    </source>
</evidence>
<comment type="catalytic activity">
    <reaction evidence="7">
        <text>oxaloacetate + H(+) = pyruvate + CO2</text>
        <dbReference type="Rhea" id="RHEA:15641"/>
        <dbReference type="ChEBI" id="CHEBI:15361"/>
        <dbReference type="ChEBI" id="CHEBI:15378"/>
        <dbReference type="ChEBI" id="CHEBI:16452"/>
        <dbReference type="ChEBI" id="CHEBI:16526"/>
        <dbReference type="EC" id="1.1.1.40"/>
    </reaction>
</comment>
<reference evidence="14" key="1">
    <citation type="journal article" date="2013" name="Nat. Biotechnol.">
        <title>Draft genome sequence of chickpea (Cicer arietinum) provides a resource for trait improvement.</title>
        <authorList>
            <person name="Varshney R.K."/>
            <person name="Song C."/>
            <person name="Saxena R.K."/>
            <person name="Azam S."/>
            <person name="Yu S."/>
            <person name="Sharpe A.G."/>
            <person name="Cannon S."/>
            <person name="Baek J."/>
            <person name="Rosen B.D."/>
            <person name="Tar'an B."/>
            <person name="Millan T."/>
            <person name="Zhang X."/>
            <person name="Ramsay L.D."/>
            <person name="Iwata A."/>
            <person name="Wang Y."/>
            <person name="Nelson W."/>
            <person name="Farmer A.D."/>
            <person name="Gaur P.M."/>
            <person name="Soderlund C."/>
            <person name="Penmetsa R.V."/>
            <person name="Xu C."/>
            <person name="Bharti A.K."/>
            <person name="He W."/>
            <person name="Winter P."/>
            <person name="Zhao S."/>
            <person name="Hane J.K."/>
            <person name="Carrasquilla-Garcia N."/>
            <person name="Condie J.A."/>
            <person name="Upadhyaya H.D."/>
            <person name="Luo M.C."/>
            <person name="Thudi M."/>
            <person name="Gowda C.L."/>
            <person name="Singh N.P."/>
            <person name="Lichtenzveig J."/>
            <person name="Gali K.K."/>
            <person name="Rubio J."/>
            <person name="Nadarajan N."/>
            <person name="Dolezel J."/>
            <person name="Bansal K.C."/>
            <person name="Xu X."/>
            <person name="Edwards D."/>
            <person name="Zhang G."/>
            <person name="Kahl G."/>
            <person name="Gil J."/>
            <person name="Singh K.B."/>
            <person name="Datta S.K."/>
            <person name="Jackson S.A."/>
            <person name="Wang J."/>
            <person name="Cook D.R."/>
        </authorList>
    </citation>
    <scope>NUCLEOTIDE SEQUENCE [LARGE SCALE GENOMIC DNA]</scope>
    <source>
        <strain evidence="14">cv. CDC Frontier</strain>
    </source>
</reference>
<evidence type="ECO:0000259" key="12">
    <source>
        <dbReference type="SMART" id="SM00919"/>
    </source>
</evidence>
<dbReference type="PIRSF" id="PIRSF000106">
    <property type="entry name" value="ME"/>
    <property type="match status" value="1"/>
</dbReference>
<dbReference type="CDD" id="cd05312">
    <property type="entry name" value="NAD_bind_1_malic_enz"/>
    <property type="match status" value="1"/>
</dbReference>
<dbReference type="Pfam" id="PF00390">
    <property type="entry name" value="malic"/>
    <property type="match status" value="1"/>
</dbReference>
<dbReference type="PROSITE" id="PS51257">
    <property type="entry name" value="PROKAR_LIPOPROTEIN"/>
    <property type="match status" value="1"/>
</dbReference>
<protein>
    <recommendedName>
        <fullName evidence="11">Malic enzyme</fullName>
    </recommendedName>
</protein>
<evidence type="ECO:0000256" key="8">
    <source>
        <dbReference type="PIRSR" id="PIRSR000106-1"/>
    </source>
</evidence>
<comment type="similarity">
    <text evidence="2 11">Belongs to the malic enzymes family.</text>
</comment>
<dbReference type="InterPro" id="IPR012301">
    <property type="entry name" value="Malic_N_dom"/>
</dbReference>
<dbReference type="InterPro" id="IPR001891">
    <property type="entry name" value="Malic_OxRdtase"/>
</dbReference>
<feature type="domain" description="Malic enzyme N-terminal" evidence="13">
    <location>
        <begin position="159"/>
        <end position="340"/>
    </location>
</feature>
<dbReference type="PRINTS" id="PR00072">
    <property type="entry name" value="MALOXRDTASE"/>
</dbReference>
<evidence type="ECO:0000256" key="9">
    <source>
        <dbReference type="PIRSR" id="PIRSR000106-2"/>
    </source>
</evidence>
<dbReference type="PaxDb" id="3827-XP_004510309.1"/>
<organism evidence="14 15">
    <name type="scientific">Cicer arietinum</name>
    <name type="common">Chickpea</name>
    <name type="synonym">Garbanzo</name>
    <dbReference type="NCBI Taxonomy" id="3827"/>
    <lineage>
        <taxon>Eukaryota</taxon>
        <taxon>Viridiplantae</taxon>
        <taxon>Streptophyta</taxon>
        <taxon>Embryophyta</taxon>
        <taxon>Tracheophyta</taxon>
        <taxon>Spermatophyta</taxon>
        <taxon>Magnoliopsida</taxon>
        <taxon>eudicotyledons</taxon>
        <taxon>Gunneridae</taxon>
        <taxon>Pentapetalae</taxon>
        <taxon>rosids</taxon>
        <taxon>fabids</taxon>
        <taxon>Fabales</taxon>
        <taxon>Fabaceae</taxon>
        <taxon>Papilionoideae</taxon>
        <taxon>50 kb inversion clade</taxon>
        <taxon>NPAAA clade</taxon>
        <taxon>Hologalegina</taxon>
        <taxon>IRL clade</taxon>
        <taxon>Cicereae</taxon>
        <taxon>Cicer</taxon>
    </lineage>
</organism>
<feature type="binding site" evidence="9">
    <location>
        <position position="235"/>
    </location>
    <ligand>
        <name>(S)-malate</name>
        <dbReference type="ChEBI" id="CHEBI:15589"/>
    </ligand>
</feature>
<dbReference type="GeneID" id="101515384"/>
<dbReference type="Gene3D" id="3.40.50.10380">
    <property type="entry name" value="Malic enzyme, N-terminal domain"/>
    <property type="match status" value="1"/>
</dbReference>
<dbReference type="SMART" id="SM00919">
    <property type="entry name" value="Malic_M"/>
    <property type="match status" value="1"/>
</dbReference>
<feature type="binding site" evidence="9">
    <location>
        <position position="534"/>
    </location>
    <ligand>
        <name>(S)-malate</name>
        <dbReference type="ChEBI" id="CHEBI:15589"/>
    </ligand>
</feature>
<dbReference type="STRING" id="3827.A0A1S2YUV5"/>
<evidence type="ECO:0000256" key="4">
    <source>
        <dbReference type="ARBA" id="ARBA00022857"/>
    </source>
</evidence>
<dbReference type="RefSeq" id="XP_004510309.1">
    <property type="nucleotide sequence ID" value="XM_004510252.3"/>
</dbReference>
<feature type="active site" description="Proton acceptor" evidence="8">
    <location>
        <position position="253"/>
    </location>
</feature>
<dbReference type="SUPFAM" id="SSF53223">
    <property type="entry name" value="Aminoacid dehydrogenase-like, N-terminal domain"/>
    <property type="match status" value="1"/>
</dbReference>
<keyword evidence="3 10" id="KW-0479">Metal-binding</keyword>
<dbReference type="FunFam" id="3.40.50.10380:FF:000002">
    <property type="entry name" value="Malic enzyme"/>
    <property type="match status" value="1"/>
</dbReference>
<accession>A0A1S2YUV5</accession>
<comment type="catalytic activity">
    <reaction evidence="6">
        <text>(S)-malate + NADP(+) = pyruvate + CO2 + NADPH</text>
        <dbReference type="Rhea" id="RHEA:18253"/>
        <dbReference type="ChEBI" id="CHEBI:15361"/>
        <dbReference type="ChEBI" id="CHEBI:15589"/>
        <dbReference type="ChEBI" id="CHEBI:16526"/>
        <dbReference type="ChEBI" id="CHEBI:57783"/>
        <dbReference type="ChEBI" id="CHEBI:58349"/>
        <dbReference type="EC" id="1.1.1.40"/>
    </reaction>
</comment>
<dbReference type="AlphaFoldDB" id="A0A1S2YUV5"/>
<evidence type="ECO:0000256" key="7">
    <source>
        <dbReference type="ARBA" id="ARBA00051384"/>
    </source>
</evidence>
<feature type="active site" description="Proton donor" evidence="8">
    <location>
        <position position="182"/>
    </location>
</feature>
<dbReference type="SMART" id="SM01274">
    <property type="entry name" value="malic"/>
    <property type="match status" value="1"/>
</dbReference>
<dbReference type="InterPro" id="IPR012302">
    <property type="entry name" value="Malic_NAD-bd"/>
</dbReference>
<evidence type="ECO:0000256" key="1">
    <source>
        <dbReference type="ARBA" id="ARBA00001936"/>
    </source>
</evidence>
<evidence type="ECO:0000313" key="14">
    <source>
        <dbReference type="Proteomes" id="UP000087171"/>
    </source>
</evidence>
<keyword evidence="4" id="KW-0521">NADP</keyword>
<dbReference type="Gene3D" id="3.40.50.720">
    <property type="entry name" value="NAD(P)-binding Rossmann-like Domain"/>
    <property type="match status" value="1"/>
</dbReference>
<dbReference type="PANTHER" id="PTHR23406">
    <property type="entry name" value="MALIC ENZYME-RELATED"/>
    <property type="match status" value="1"/>
</dbReference>
<sequence>MISSKTSTFLCNSGIGGWFSCSNERKCYLRVKCSAPSKRSGDRPISIVMETSHSSTVADVDDNPTIGGGVRDVYGEDRASEDQSVTPWSVSVASGYTLLRDPHFNKGLAFTETERDAHYLRGLLPPTVIPQETQVKKMIHNIRQYQVPLQKYMAMMDLQERNERLFYKLLVDHVEELLPVVYTPTVGEACQKYGSIFMHPQGLYISLKEKGRILEVLRNWPEKNIQVIVVTDGERILGLGDLGCQGMGIPVGKLSLYTALGGVRPSSCLPITIDVGTNNEKLLNDELYIGLKHKRVTGQEYAELLEEFMTAAKKNYGEKLLIQFEDFANHNAFALLERYRSTHLVFNDDIQGTASVVLAGLVAALNLVGGNLFDHRFLFLGAGEAGTGIAELIALEISKRTNAPLDEVRKNIWLVDSKGLIVKSRKESLQHFKKPWAHEHEPVKELLDAVNQIKPTVLIGTSGQGKTFTREVVEAMASNNEKPIILALSNPTSQSECTAEEAYTWTQGRAIFASGSPFAPVEYDGKVFVPGQANNAYIFPGFGLGLIMSGTIRVHDDLLLAASEALASQVTQEDYNRGLIFPPFTNIRKISAHIAAKVASKAYELGLATRLPQPKDLVLYAESCMYTPTYRNYR</sequence>
<reference evidence="15" key="2">
    <citation type="submission" date="2025-08" db="UniProtKB">
        <authorList>
            <consortium name="RefSeq"/>
        </authorList>
    </citation>
    <scope>IDENTIFICATION</scope>
    <source>
        <tissue evidence="15">Etiolated seedlings</tissue>
    </source>
</reference>
<dbReference type="eggNOG" id="KOG1257">
    <property type="taxonomic scope" value="Eukaryota"/>
</dbReference>
<dbReference type="FunFam" id="3.40.50.720:FF:000067">
    <property type="entry name" value="Malic enzyme"/>
    <property type="match status" value="1"/>
</dbReference>
<dbReference type="SUPFAM" id="SSF51735">
    <property type="entry name" value="NAD(P)-binding Rossmann-fold domains"/>
    <property type="match status" value="1"/>
</dbReference>
<evidence type="ECO:0000256" key="3">
    <source>
        <dbReference type="ARBA" id="ARBA00022723"/>
    </source>
</evidence>
<feature type="binding site" evidence="10">
    <location>
        <position position="325"/>
    </location>
    <ligand>
        <name>a divalent metal cation</name>
        <dbReference type="ChEBI" id="CHEBI:60240"/>
    </ligand>
</feature>
<proteinExistence type="inferred from homology"/>
<dbReference type="GO" id="GO:0046872">
    <property type="term" value="F:metal ion binding"/>
    <property type="evidence" value="ECO:0007669"/>
    <property type="project" value="UniProtKB-KW"/>
</dbReference>
<dbReference type="KEGG" id="cam:101515384"/>
<evidence type="ECO:0000256" key="2">
    <source>
        <dbReference type="ARBA" id="ARBA00008785"/>
    </source>
</evidence>
<dbReference type="GO" id="GO:0009507">
    <property type="term" value="C:chloroplast"/>
    <property type="evidence" value="ECO:0007669"/>
    <property type="project" value="TreeGrafter"/>
</dbReference>
<evidence type="ECO:0000259" key="13">
    <source>
        <dbReference type="SMART" id="SM01274"/>
    </source>
</evidence>
<gene>
    <name evidence="15" type="primary">LOC101515384</name>
</gene>
<dbReference type="InterPro" id="IPR037062">
    <property type="entry name" value="Malic_N_dom_sf"/>
</dbReference>
<feature type="domain" description="Malic enzyme NAD-binding" evidence="12">
    <location>
        <begin position="350"/>
        <end position="603"/>
    </location>
</feature>
<comment type="cofactor">
    <cofactor evidence="10">
        <name>Mg(2+)</name>
        <dbReference type="ChEBI" id="CHEBI:18420"/>
    </cofactor>
    <cofactor evidence="10">
        <name>Mn(2+)</name>
        <dbReference type="ChEBI" id="CHEBI:29035"/>
    </cofactor>
    <text evidence="10">Divalent metal cations. Prefers magnesium or manganese.</text>
</comment>
<dbReference type="Pfam" id="PF03949">
    <property type="entry name" value="Malic_M"/>
    <property type="match status" value="1"/>
</dbReference>
<dbReference type="PANTHER" id="PTHR23406:SF76">
    <property type="entry name" value="NADP-DEPENDENT MALIC ENZYME 4, CHLOROPLASTIC"/>
    <property type="match status" value="1"/>
</dbReference>
<dbReference type="NCBIfam" id="NF010052">
    <property type="entry name" value="PRK13529.1"/>
    <property type="match status" value="1"/>
</dbReference>
<dbReference type="GO" id="GO:0051287">
    <property type="term" value="F:NAD binding"/>
    <property type="evidence" value="ECO:0007669"/>
    <property type="project" value="InterPro"/>
</dbReference>
<dbReference type="GO" id="GO:0004473">
    <property type="term" value="F:malate dehydrogenase (decarboxylating) (NADP+) activity"/>
    <property type="evidence" value="ECO:0007669"/>
    <property type="project" value="UniProtKB-EC"/>
</dbReference>
<feature type="binding site" evidence="10">
    <location>
        <position position="326"/>
    </location>
    <ligand>
        <name>a divalent metal cation</name>
        <dbReference type="ChEBI" id="CHEBI:60240"/>
    </ligand>
</feature>